<evidence type="ECO:0000313" key="4">
    <source>
        <dbReference type="Proteomes" id="UP000634136"/>
    </source>
</evidence>
<dbReference type="AlphaFoldDB" id="A0A834SXF6"/>
<keyword evidence="1" id="KW-0067">ATP-binding</keyword>
<dbReference type="PANTHER" id="PTHR10492:SF57">
    <property type="entry name" value="ATP-DEPENDENT DNA HELICASE"/>
    <property type="match status" value="1"/>
</dbReference>
<evidence type="ECO:0000256" key="1">
    <source>
        <dbReference type="RuleBase" id="RU363044"/>
    </source>
</evidence>
<comment type="caution">
    <text evidence="3">The sequence shown here is derived from an EMBL/GenBank/DDBJ whole genome shotgun (WGS) entry which is preliminary data.</text>
</comment>
<dbReference type="EMBL" id="JAAIUW010000011">
    <property type="protein sequence ID" value="KAF7810675.1"/>
    <property type="molecule type" value="Genomic_DNA"/>
</dbReference>
<dbReference type="InterPro" id="IPR010285">
    <property type="entry name" value="DNA_helicase_pif1-like_DEAD"/>
</dbReference>
<feature type="domain" description="DNA helicase Pif1-like DEAD-box helicase" evidence="2">
    <location>
        <begin position="1"/>
        <end position="46"/>
    </location>
</feature>
<dbReference type="GO" id="GO:0006281">
    <property type="term" value="P:DNA repair"/>
    <property type="evidence" value="ECO:0007669"/>
    <property type="project" value="UniProtKB-KW"/>
</dbReference>
<comment type="similarity">
    <text evidence="1">Belongs to the helicase family.</text>
</comment>
<dbReference type="GO" id="GO:0005524">
    <property type="term" value="F:ATP binding"/>
    <property type="evidence" value="ECO:0007669"/>
    <property type="project" value="UniProtKB-KW"/>
</dbReference>
<organism evidence="3 4">
    <name type="scientific">Senna tora</name>
    <dbReference type="NCBI Taxonomy" id="362788"/>
    <lineage>
        <taxon>Eukaryota</taxon>
        <taxon>Viridiplantae</taxon>
        <taxon>Streptophyta</taxon>
        <taxon>Embryophyta</taxon>
        <taxon>Tracheophyta</taxon>
        <taxon>Spermatophyta</taxon>
        <taxon>Magnoliopsida</taxon>
        <taxon>eudicotyledons</taxon>
        <taxon>Gunneridae</taxon>
        <taxon>Pentapetalae</taxon>
        <taxon>rosids</taxon>
        <taxon>fabids</taxon>
        <taxon>Fabales</taxon>
        <taxon>Fabaceae</taxon>
        <taxon>Caesalpinioideae</taxon>
        <taxon>Cassia clade</taxon>
        <taxon>Senna</taxon>
    </lineage>
</organism>
<dbReference type="EC" id="5.6.2.3" evidence="1"/>
<proteinExistence type="inferred from homology"/>
<dbReference type="Proteomes" id="UP000634136">
    <property type="component" value="Unassembled WGS sequence"/>
</dbReference>
<name>A0A834SXF6_9FABA</name>
<dbReference type="GO" id="GO:0043139">
    <property type="term" value="F:5'-3' DNA helicase activity"/>
    <property type="evidence" value="ECO:0007669"/>
    <property type="project" value="UniProtKB-EC"/>
</dbReference>
<accession>A0A834SXF6</accession>
<comment type="cofactor">
    <cofactor evidence="1">
        <name>Mg(2+)</name>
        <dbReference type="ChEBI" id="CHEBI:18420"/>
    </cofactor>
</comment>
<reference evidence="3" key="1">
    <citation type="submission" date="2020-09" db="EMBL/GenBank/DDBJ databases">
        <title>Genome-Enabled Discovery of Anthraquinone Biosynthesis in Senna tora.</title>
        <authorList>
            <person name="Kang S.-H."/>
            <person name="Pandey R.P."/>
            <person name="Lee C.-M."/>
            <person name="Sim J.-S."/>
            <person name="Jeong J.-T."/>
            <person name="Choi B.-S."/>
            <person name="Jung M."/>
            <person name="Ginzburg D."/>
            <person name="Zhao K."/>
            <person name="Won S.Y."/>
            <person name="Oh T.-J."/>
            <person name="Yu Y."/>
            <person name="Kim N.-H."/>
            <person name="Lee O.R."/>
            <person name="Lee T.-H."/>
            <person name="Bashyal P."/>
            <person name="Kim T.-S."/>
            <person name="Lee W.-H."/>
            <person name="Kawkins C."/>
            <person name="Kim C.-K."/>
            <person name="Kim J.S."/>
            <person name="Ahn B.O."/>
            <person name="Rhee S.Y."/>
            <person name="Sohng J.K."/>
        </authorList>
    </citation>
    <scope>NUCLEOTIDE SEQUENCE</scope>
    <source>
        <tissue evidence="3">Leaf</tissue>
    </source>
</reference>
<keyword evidence="4" id="KW-1185">Reference proteome</keyword>
<dbReference type="PANTHER" id="PTHR10492">
    <property type="match status" value="1"/>
</dbReference>
<dbReference type="GO" id="GO:0000723">
    <property type="term" value="P:telomere maintenance"/>
    <property type="evidence" value="ECO:0007669"/>
    <property type="project" value="InterPro"/>
</dbReference>
<dbReference type="Pfam" id="PF05970">
    <property type="entry name" value="PIF1"/>
    <property type="match status" value="1"/>
</dbReference>
<dbReference type="GO" id="GO:0016787">
    <property type="term" value="F:hydrolase activity"/>
    <property type="evidence" value="ECO:0007669"/>
    <property type="project" value="UniProtKB-KW"/>
</dbReference>
<evidence type="ECO:0000313" key="3">
    <source>
        <dbReference type="EMBL" id="KAF7810675.1"/>
    </source>
</evidence>
<keyword evidence="1" id="KW-0547">Nucleotide-binding</keyword>
<keyword evidence="1" id="KW-0233">DNA recombination</keyword>
<gene>
    <name evidence="3" type="ORF">G2W53_037418</name>
</gene>
<dbReference type="OrthoDB" id="272985at2759"/>
<protein>
    <recommendedName>
        <fullName evidence="1">ATP-dependent DNA helicase</fullName>
        <ecNumber evidence="1">5.6.2.3</ecNumber>
    </recommendedName>
</protein>
<keyword evidence="1 3" id="KW-0347">Helicase</keyword>
<keyword evidence="1" id="KW-0378">Hydrolase</keyword>
<comment type="catalytic activity">
    <reaction evidence="1">
        <text>ATP + H2O = ADP + phosphate + H(+)</text>
        <dbReference type="Rhea" id="RHEA:13065"/>
        <dbReference type="ChEBI" id="CHEBI:15377"/>
        <dbReference type="ChEBI" id="CHEBI:15378"/>
        <dbReference type="ChEBI" id="CHEBI:30616"/>
        <dbReference type="ChEBI" id="CHEBI:43474"/>
        <dbReference type="ChEBI" id="CHEBI:456216"/>
        <dbReference type="EC" id="5.6.2.3"/>
    </reaction>
</comment>
<keyword evidence="1" id="KW-0234">DNA repair</keyword>
<keyword evidence="1" id="KW-0227">DNA damage</keyword>
<evidence type="ECO:0000259" key="2">
    <source>
        <dbReference type="Pfam" id="PF05970"/>
    </source>
</evidence>
<sequence>MAHRHWFEAQDHTLRDIMHSQSAELANQPFDGKVVVFGGDSCQILLLFQGLPVSVEENNRIATFAEWILKIGDETIRKVINDEEHEIDIDDDILIHSVDEPVQSIVHKIYPNLGKLPQPCIFP</sequence>
<dbReference type="GO" id="GO:0006310">
    <property type="term" value="P:DNA recombination"/>
    <property type="evidence" value="ECO:0007669"/>
    <property type="project" value="UniProtKB-KW"/>
</dbReference>